<protein>
    <submittedName>
        <fullName evidence="3">Class I SAM-dependent methyltransferase</fullName>
    </submittedName>
</protein>
<dbReference type="Proteomes" id="UP001500034">
    <property type="component" value="Unassembled WGS sequence"/>
</dbReference>
<organism evidence="3 4">
    <name type="scientific">Streptomyces marokkonensis</name>
    <dbReference type="NCBI Taxonomy" id="324855"/>
    <lineage>
        <taxon>Bacteria</taxon>
        <taxon>Bacillati</taxon>
        <taxon>Actinomycetota</taxon>
        <taxon>Actinomycetes</taxon>
        <taxon>Kitasatosporales</taxon>
        <taxon>Streptomycetaceae</taxon>
        <taxon>Streptomyces</taxon>
    </lineage>
</organism>
<sequence>MFEELSSLNARPAIYSQVTTSDLWTDPHISARMLAAHLDPHVDLSSYRAEYLENVVDWLISRFHVRAGLRVADFGCGPGLYTTRLARTRADVTGLDLSSRSLDHAKSLAHADGLSVRYLEQDYLSYRDDARYDLTIMVMRDYCALTPDGRRALLHTVRAHLDSGGSFVFDVDSTAALADVREQATYAPSLMDGFWSDQPYFGFHNTYRYESERVSLDKFEIFEAERTRAYFNWVRYFTPDELTGDLLDAGFDEVEILGDLTGAPYNDEAPQFAAIAINR</sequence>
<feature type="domain" description="Methyltransferase" evidence="2">
    <location>
        <begin position="71"/>
        <end position="165"/>
    </location>
</feature>
<evidence type="ECO:0000313" key="3">
    <source>
        <dbReference type="EMBL" id="GAA4016117.1"/>
    </source>
</evidence>
<keyword evidence="3" id="KW-0489">Methyltransferase</keyword>
<gene>
    <name evidence="3" type="ORF">GCM10022384_69200</name>
</gene>
<dbReference type="SUPFAM" id="SSF53335">
    <property type="entry name" value="S-adenosyl-L-methionine-dependent methyltransferases"/>
    <property type="match status" value="1"/>
</dbReference>
<evidence type="ECO:0000313" key="4">
    <source>
        <dbReference type="Proteomes" id="UP001500034"/>
    </source>
</evidence>
<dbReference type="EMBL" id="BAABCQ010000289">
    <property type="protein sequence ID" value="GAA4016117.1"/>
    <property type="molecule type" value="Genomic_DNA"/>
</dbReference>
<dbReference type="Gene3D" id="3.40.50.150">
    <property type="entry name" value="Vaccinia Virus protein VP39"/>
    <property type="match status" value="1"/>
</dbReference>
<dbReference type="InterPro" id="IPR029063">
    <property type="entry name" value="SAM-dependent_MTases_sf"/>
</dbReference>
<dbReference type="GO" id="GO:0008168">
    <property type="term" value="F:methyltransferase activity"/>
    <property type="evidence" value="ECO:0007669"/>
    <property type="project" value="UniProtKB-KW"/>
</dbReference>
<dbReference type="PANTHER" id="PTHR43861">
    <property type="entry name" value="TRANS-ACONITATE 2-METHYLTRANSFERASE-RELATED"/>
    <property type="match status" value="1"/>
</dbReference>
<dbReference type="Pfam" id="PF13649">
    <property type="entry name" value="Methyltransf_25"/>
    <property type="match status" value="1"/>
</dbReference>
<evidence type="ECO:0000259" key="2">
    <source>
        <dbReference type="Pfam" id="PF13649"/>
    </source>
</evidence>
<dbReference type="Gene3D" id="2.20.25.110">
    <property type="entry name" value="S-adenosyl-L-methionine-dependent methyltransferases"/>
    <property type="match status" value="1"/>
</dbReference>
<reference evidence="4" key="1">
    <citation type="journal article" date="2019" name="Int. J. Syst. Evol. Microbiol.">
        <title>The Global Catalogue of Microorganisms (GCM) 10K type strain sequencing project: providing services to taxonomists for standard genome sequencing and annotation.</title>
        <authorList>
            <consortium name="The Broad Institute Genomics Platform"/>
            <consortium name="The Broad Institute Genome Sequencing Center for Infectious Disease"/>
            <person name="Wu L."/>
            <person name="Ma J."/>
        </authorList>
    </citation>
    <scope>NUCLEOTIDE SEQUENCE [LARGE SCALE GENOMIC DNA]</scope>
    <source>
        <strain evidence="4">JCM 17027</strain>
    </source>
</reference>
<comment type="caution">
    <text evidence="3">The sequence shown here is derived from an EMBL/GenBank/DDBJ whole genome shotgun (WGS) entry which is preliminary data.</text>
</comment>
<dbReference type="InterPro" id="IPR041698">
    <property type="entry name" value="Methyltransf_25"/>
</dbReference>
<keyword evidence="1" id="KW-0808">Transferase</keyword>
<dbReference type="RefSeq" id="WP_345597935.1">
    <property type="nucleotide sequence ID" value="NZ_BAABCQ010000289.1"/>
</dbReference>
<dbReference type="CDD" id="cd02440">
    <property type="entry name" value="AdoMet_MTases"/>
    <property type="match status" value="1"/>
</dbReference>
<proteinExistence type="predicted"/>
<name>A0ABP7STH8_9ACTN</name>
<accession>A0ABP7STH8</accession>
<evidence type="ECO:0000256" key="1">
    <source>
        <dbReference type="ARBA" id="ARBA00022679"/>
    </source>
</evidence>
<dbReference type="GO" id="GO:0032259">
    <property type="term" value="P:methylation"/>
    <property type="evidence" value="ECO:0007669"/>
    <property type="project" value="UniProtKB-KW"/>
</dbReference>
<keyword evidence="4" id="KW-1185">Reference proteome</keyword>